<keyword evidence="6" id="KW-0378">Hydrolase</keyword>
<organism evidence="11 12">
    <name type="scientific">Tanacetum coccineum</name>
    <dbReference type="NCBI Taxonomy" id="301880"/>
    <lineage>
        <taxon>Eukaryota</taxon>
        <taxon>Viridiplantae</taxon>
        <taxon>Streptophyta</taxon>
        <taxon>Embryophyta</taxon>
        <taxon>Tracheophyta</taxon>
        <taxon>Spermatophyta</taxon>
        <taxon>Magnoliopsida</taxon>
        <taxon>eudicotyledons</taxon>
        <taxon>Gunneridae</taxon>
        <taxon>Pentapetalae</taxon>
        <taxon>asterids</taxon>
        <taxon>campanulids</taxon>
        <taxon>Asterales</taxon>
        <taxon>Asteraceae</taxon>
        <taxon>Asteroideae</taxon>
        <taxon>Anthemideae</taxon>
        <taxon>Anthemidinae</taxon>
        <taxon>Tanacetum</taxon>
    </lineage>
</organism>
<feature type="compositionally biased region" description="Polar residues" evidence="8">
    <location>
        <begin position="388"/>
        <end position="418"/>
    </location>
</feature>
<dbReference type="Pfam" id="PF03732">
    <property type="entry name" value="Retrotrans_gag"/>
    <property type="match status" value="1"/>
</dbReference>
<evidence type="ECO:0000256" key="8">
    <source>
        <dbReference type="SAM" id="MobiDB-lite"/>
    </source>
</evidence>
<dbReference type="InterPro" id="IPR021109">
    <property type="entry name" value="Peptidase_aspartic_dom_sf"/>
</dbReference>
<dbReference type="Gene3D" id="2.40.70.10">
    <property type="entry name" value="Acid Proteases"/>
    <property type="match status" value="1"/>
</dbReference>
<feature type="domain" description="Retrotransposon gag" evidence="9">
    <location>
        <begin position="170"/>
        <end position="220"/>
    </location>
</feature>
<dbReference type="InterPro" id="IPR041373">
    <property type="entry name" value="RT_RNaseH"/>
</dbReference>
<comment type="caution">
    <text evidence="11">The sequence shown here is derived from an EMBL/GenBank/DDBJ whole genome shotgun (WGS) entry which is preliminary data.</text>
</comment>
<reference evidence="11" key="1">
    <citation type="journal article" date="2022" name="Int. J. Mol. Sci.">
        <title>Draft Genome of Tanacetum Coccineum: Genomic Comparison of Closely Related Tanacetum-Family Plants.</title>
        <authorList>
            <person name="Yamashiro T."/>
            <person name="Shiraishi A."/>
            <person name="Nakayama K."/>
            <person name="Satake H."/>
        </authorList>
    </citation>
    <scope>NUCLEOTIDE SEQUENCE</scope>
</reference>
<dbReference type="Proteomes" id="UP001151760">
    <property type="component" value="Unassembled WGS sequence"/>
</dbReference>
<evidence type="ECO:0000256" key="5">
    <source>
        <dbReference type="ARBA" id="ARBA00022759"/>
    </source>
</evidence>
<evidence type="ECO:0000256" key="2">
    <source>
        <dbReference type="ARBA" id="ARBA00022679"/>
    </source>
</evidence>
<dbReference type="InterPro" id="IPR043128">
    <property type="entry name" value="Rev_trsase/Diguanyl_cyclase"/>
</dbReference>
<evidence type="ECO:0000256" key="6">
    <source>
        <dbReference type="ARBA" id="ARBA00022801"/>
    </source>
</evidence>
<dbReference type="CDD" id="cd09274">
    <property type="entry name" value="RNase_HI_RT_Ty3"/>
    <property type="match status" value="1"/>
</dbReference>
<evidence type="ECO:0000256" key="4">
    <source>
        <dbReference type="ARBA" id="ARBA00022722"/>
    </source>
</evidence>
<feature type="region of interest" description="Disordered" evidence="8">
    <location>
        <begin position="388"/>
        <end position="452"/>
    </location>
</feature>
<dbReference type="CDD" id="cd00303">
    <property type="entry name" value="retropepsin_like"/>
    <property type="match status" value="1"/>
</dbReference>
<keyword evidence="12" id="KW-1185">Reference proteome</keyword>
<evidence type="ECO:0000256" key="1">
    <source>
        <dbReference type="ARBA" id="ARBA00012493"/>
    </source>
</evidence>
<keyword evidence="5" id="KW-0255">Endonuclease</keyword>
<evidence type="ECO:0000259" key="9">
    <source>
        <dbReference type="Pfam" id="PF03732"/>
    </source>
</evidence>
<dbReference type="GO" id="GO:0003964">
    <property type="term" value="F:RNA-directed DNA polymerase activity"/>
    <property type="evidence" value="ECO:0007669"/>
    <property type="project" value="UniProtKB-KW"/>
</dbReference>
<dbReference type="EMBL" id="BQNB010014486">
    <property type="protein sequence ID" value="GJT28745.1"/>
    <property type="molecule type" value="Genomic_DNA"/>
</dbReference>
<keyword evidence="2" id="KW-0808">Transferase</keyword>
<reference evidence="11" key="2">
    <citation type="submission" date="2022-01" db="EMBL/GenBank/DDBJ databases">
        <authorList>
            <person name="Yamashiro T."/>
            <person name="Shiraishi A."/>
            <person name="Satake H."/>
            <person name="Nakayama K."/>
        </authorList>
    </citation>
    <scope>NUCLEOTIDE SEQUENCE</scope>
</reference>
<keyword evidence="7 11" id="KW-0695">RNA-directed DNA polymerase</keyword>
<dbReference type="PANTHER" id="PTHR34072:SF44">
    <property type="entry name" value="RNA-DIRECTED DNA POLYMERASE"/>
    <property type="match status" value="1"/>
</dbReference>
<dbReference type="SUPFAM" id="SSF56672">
    <property type="entry name" value="DNA/RNA polymerases"/>
    <property type="match status" value="1"/>
</dbReference>
<dbReference type="EC" id="2.7.7.49" evidence="1"/>
<protein>
    <recommendedName>
        <fullName evidence="1">RNA-directed DNA polymerase</fullName>
        <ecNumber evidence="1">2.7.7.49</ecNumber>
    </recommendedName>
</protein>
<evidence type="ECO:0000259" key="10">
    <source>
        <dbReference type="Pfam" id="PF17917"/>
    </source>
</evidence>
<accession>A0ABQ5CNZ1</accession>
<name>A0ABQ5CNZ1_9ASTR</name>
<dbReference type="Pfam" id="PF17917">
    <property type="entry name" value="RT_RNaseH"/>
    <property type="match status" value="1"/>
</dbReference>
<evidence type="ECO:0000313" key="12">
    <source>
        <dbReference type="Proteomes" id="UP001151760"/>
    </source>
</evidence>
<evidence type="ECO:0000256" key="3">
    <source>
        <dbReference type="ARBA" id="ARBA00022695"/>
    </source>
</evidence>
<gene>
    <name evidence="11" type="ORF">Tco_0909020</name>
</gene>
<keyword evidence="3" id="KW-0548">Nucleotidyltransferase</keyword>
<dbReference type="Gene3D" id="3.30.70.270">
    <property type="match status" value="2"/>
</dbReference>
<evidence type="ECO:0000256" key="7">
    <source>
        <dbReference type="ARBA" id="ARBA00022918"/>
    </source>
</evidence>
<dbReference type="PANTHER" id="PTHR34072">
    <property type="entry name" value="ENZYMATIC POLYPROTEIN-RELATED"/>
    <property type="match status" value="1"/>
</dbReference>
<sequence>MHTHASNSELVEPLSEPERTLNRRLRRRNRRVLFEKRNERPEQPRVVYLPILDINYFRHFLDILENYNPMDDEPVWAADRVVAPILGSIITIPETTNEFVIKGNHLTLVKGNQLDGRIKTDPHKHIHEFLGICDMYKYRDTENEAVRLMMFPLSLMGEAKTWLNELKEGTIETEIRAFSQHENETLTNAWLRMKEMLRNCHGHNLTKGNIIKIFYHGLNEIIQEVLNSAAGGIFLYKTPNQAYQLLEDKVLLKLDWAKNQKRKFSLKKTVAFADVGSSNTDTDKIMARMDAMTMKMDALYKELQFCSNHSNPDCNNDDTPMSREEEAKFMQTFRRTRFHKDYRDRDSNRDNWRSSRRNDYNRDNYRSNSDDKLYDIQRQLSDFIKARQSPNAFSGKSYDPPTNLNDQQNDSENPINFNSDEEEESTPQPKSQTPKPVKETLVPKPYKPKIPYPQRIRKDKMEAQYGKFLDMTRVVRINVPLVDVLVGMPNYGKFLKELISNKHKLEQISSAFLSDESSTMIQNKVPPKLEDTGSFLIPCTFNKSFSCNALADLGASINLMPYSLYAKLSLETLKPTKMSVRLADRSFQYPIGIDENMLTEVGKFTFPMGFVILEMKEDSKVPLILGRPFLHTADAVIRVKQKQLNLGVGIERMTFSIDSAMKHSYSNDDTCFSIDVIDEILEEDFDSLLDEGSNILYSIEVTIIEENLFVEFNEFMPMNIEEDTEPESDEEEPTFEKITFDTDYKIKTSLEEPPSDLELKPLSNHLEYVFLEEPSFLPVIISSQLSEQNKVSSSLCILAIFHDMIEESMEVFMNDLSVFGNSFDNCLNNLDKMLQSCKDANLILNWEKCHFMVKEGIVLRHKVSGAGREVNKAKIDVISKLPPPTNVKGIRSFMGYASFYRRFIKDFSKIAHPLTKLLEKDTTFEFNNECHKAFKSLKEKLTCTPVTVSPNWYLPFELMCDASEFSVGAVLGQKDGKHFYPIYFVSKTLNTAQQKYTITEKELMAGVFAFDKFRPYMILSKTIVYTDHPALRHLFKKQDAKLHLIRWILLLQEVDIKIKDKKGTENVAADHLSQIENDETSDDNDVDDNFPGKTLMEITTRDIPWFADFANYLVGDIMPKGMMYQQKNKFFSDLKNYFREDLYLFKLHELDEFRHQAYENSRVYKARTKVWHDRKLKMRKEFQHENKVLLFHSMYKFKQLKLRSRWLRPYVVKHQYPSGYVELYGKDDKTFILNGHRLKLYHEEYECDNQRE</sequence>
<evidence type="ECO:0000313" key="11">
    <source>
        <dbReference type="EMBL" id="GJT28745.1"/>
    </source>
</evidence>
<feature type="domain" description="Reverse transcriptase RNase H-like" evidence="10">
    <location>
        <begin position="955"/>
        <end position="1053"/>
    </location>
</feature>
<dbReference type="InterPro" id="IPR043502">
    <property type="entry name" value="DNA/RNA_pol_sf"/>
</dbReference>
<keyword evidence="4" id="KW-0540">Nuclease</keyword>
<proteinExistence type="predicted"/>
<dbReference type="InterPro" id="IPR005162">
    <property type="entry name" value="Retrotrans_gag_dom"/>
</dbReference>
<feature type="region of interest" description="Disordered" evidence="8">
    <location>
        <begin position="340"/>
        <end position="372"/>
    </location>
</feature>